<protein>
    <submittedName>
        <fullName evidence="2">Agenet-like domain</fullName>
    </submittedName>
</protein>
<dbReference type="AlphaFoldDB" id="A0AAN8VEQ1"/>
<feature type="domain" description="Agenet" evidence="1">
    <location>
        <begin position="1"/>
        <end position="70"/>
    </location>
</feature>
<dbReference type="PANTHER" id="PTHR31917">
    <property type="entry name" value="AGENET DOMAIN-CONTAINING PROTEIN-RELATED"/>
    <property type="match status" value="1"/>
</dbReference>
<comment type="caution">
    <text evidence="2">The sequence shown here is derived from an EMBL/GenBank/DDBJ whole genome shotgun (WGS) entry which is preliminary data.</text>
</comment>
<dbReference type="PANTHER" id="PTHR31917:SF65">
    <property type="entry name" value="BINDING PROTEIN, PUTATIVE-RELATED"/>
    <property type="match status" value="1"/>
</dbReference>
<name>A0AAN8VEQ1_9MAGN</name>
<gene>
    <name evidence="2" type="ORF">RJ641_002299</name>
</gene>
<dbReference type="EMBL" id="JBAMMX010000010">
    <property type="protein sequence ID" value="KAK6932675.1"/>
    <property type="molecule type" value="Genomic_DNA"/>
</dbReference>
<reference evidence="2 3" key="1">
    <citation type="submission" date="2023-12" db="EMBL/GenBank/DDBJ databases">
        <title>A high-quality genome assembly for Dillenia turbinata (Dilleniales).</title>
        <authorList>
            <person name="Chanderbali A."/>
        </authorList>
    </citation>
    <scope>NUCLEOTIDE SEQUENCE [LARGE SCALE GENOMIC DNA]</scope>
    <source>
        <strain evidence="2">LSX21</strain>
        <tissue evidence="2">Leaf</tissue>
    </source>
</reference>
<dbReference type="Pfam" id="PF05641">
    <property type="entry name" value="Agenet"/>
    <property type="match status" value="1"/>
</dbReference>
<keyword evidence="3" id="KW-1185">Reference proteome</keyword>
<dbReference type="Proteomes" id="UP001370490">
    <property type="component" value="Unassembled WGS sequence"/>
</dbReference>
<sequence>MAFQERQRVEVCVRIETLPTSYYAGNIISVLNRNEYIVRYETRWKPNNSTELLAEVVKEADVRPFPPTPDVIPTIYQNGDRVDVYYGGAWRIGTVLNRVFPLYKYNVRLENSGFNLLCSFYRIRTHQEWINGNWITPAALPPLPPPVPRWR</sequence>
<organism evidence="2 3">
    <name type="scientific">Dillenia turbinata</name>
    <dbReference type="NCBI Taxonomy" id="194707"/>
    <lineage>
        <taxon>Eukaryota</taxon>
        <taxon>Viridiplantae</taxon>
        <taxon>Streptophyta</taxon>
        <taxon>Embryophyta</taxon>
        <taxon>Tracheophyta</taxon>
        <taxon>Spermatophyta</taxon>
        <taxon>Magnoliopsida</taxon>
        <taxon>eudicotyledons</taxon>
        <taxon>Gunneridae</taxon>
        <taxon>Pentapetalae</taxon>
        <taxon>Dilleniales</taxon>
        <taxon>Dilleniaceae</taxon>
        <taxon>Dillenia</taxon>
    </lineage>
</organism>
<dbReference type="SMART" id="SM00743">
    <property type="entry name" value="Agenet"/>
    <property type="match status" value="2"/>
</dbReference>
<dbReference type="InterPro" id="IPR014002">
    <property type="entry name" value="Agenet_dom_plant"/>
</dbReference>
<evidence type="ECO:0000313" key="3">
    <source>
        <dbReference type="Proteomes" id="UP001370490"/>
    </source>
</evidence>
<feature type="domain" description="Agenet" evidence="1">
    <location>
        <begin position="74"/>
        <end position="131"/>
    </location>
</feature>
<accession>A0AAN8VEQ1</accession>
<evidence type="ECO:0000313" key="2">
    <source>
        <dbReference type="EMBL" id="KAK6932675.1"/>
    </source>
</evidence>
<dbReference type="InterPro" id="IPR008395">
    <property type="entry name" value="Agenet-like_dom"/>
</dbReference>
<proteinExistence type="predicted"/>
<evidence type="ECO:0000259" key="1">
    <source>
        <dbReference type="SMART" id="SM00743"/>
    </source>
</evidence>